<dbReference type="RefSeq" id="WP_163893027.1">
    <property type="nucleotide sequence ID" value="NZ_JAAFYS010000002.1"/>
</dbReference>
<dbReference type="InterPro" id="IPR013320">
    <property type="entry name" value="ConA-like_dom_sf"/>
</dbReference>
<comment type="similarity">
    <text evidence="1">Belongs to the glycosyl hydrolase 16 family.</text>
</comment>
<feature type="signal peptide" evidence="5">
    <location>
        <begin position="1"/>
        <end position="21"/>
    </location>
</feature>
<keyword evidence="2 7" id="KW-0378">Hydrolase</keyword>
<dbReference type="Pfam" id="PF00722">
    <property type="entry name" value="Glyco_hydro_16"/>
    <property type="match status" value="1"/>
</dbReference>
<sequence length="253" mass="28604">MKWLIPVLALPILSLGRGVSAQSSFFDDFESFDRERWFVSDGWTNGPHQNCWWSADALDLPGDGALSLRLRETGEADRPYICAEIQTRERFHHGTFEVRMRTDRWSGVNAAFFTYIGPAHDAPHDEIDVEILTRDPGEVALNTFIGGEMRHGETIDLPVPADDGFHDYAFTWEAERIRWFIDGELVHEATGELPTHPQKIYLSHWSTDELSDWMGPFAPPGRDLALEVDWVAWTAPGEGCAFPQSILCTEAAE</sequence>
<accession>A0A6B2JRY8</accession>
<keyword evidence="5" id="KW-0732">Signal</keyword>
<dbReference type="SUPFAM" id="SSF49899">
    <property type="entry name" value="Concanavalin A-like lectins/glucanases"/>
    <property type="match status" value="1"/>
</dbReference>
<feature type="active site" description="Nucleophile" evidence="4">
    <location>
        <position position="126"/>
    </location>
</feature>
<evidence type="ECO:0000313" key="7">
    <source>
        <dbReference type="EMBL" id="NDV01337.1"/>
    </source>
</evidence>
<evidence type="ECO:0000256" key="2">
    <source>
        <dbReference type="ARBA" id="ARBA00022801"/>
    </source>
</evidence>
<evidence type="ECO:0000256" key="1">
    <source>
        <dbReference type="ARBA" id="ARBA00006865"/>
    </source>
</evidence>
<dbReference type="PANTHER" id="PTHR38121">
    <property type="entry name" value="GH16 DOMAIN-CONTAINING PROTEIN"/>
    <property type="match status" value="1"/>
</dbReference>
<dbReference type="GO" id="GO:0004553">
    <property type="term" value="F:hydrolase activity, hydrolyzing O-glycosyl compounds"/>
    <property type="evidence" value="ECO:0007669"/>
    <property type="project" value="InterPro"/>
</dbReference>
<dbReference type="AlphaFoldDB" id="A0A6B2JRY8"/>
<feature type="domain" description="GH16" evidence="6">
    <location>
        <begin position="1"/>
        <end position="239"/>
    </location>
</feature>
<proteinExistence type="inferred from homology"/>
<dbReference type="PRINTS" id="PR00737">
    <property type="entry name" value="GLHYDRLASE16"/>
</dbReference>
<feature type="active site" description="Proton donor" evidence="4">
    <location>
        <position position="130"/>
    </location>
</feature>
<comment type="caution">
    <text evidence="7">The sequence shown here is derived from an EMBL/GenBank/DDBJ whole genome shotgun (WGS) entry which is preliminary data.</text>
</comment>
<evidence type="ECO:0000256" key="3">
    <source>
        <dbReference type="ARBA" id="ARBA00023295"/>
    </source>
</evidence>
<dbReference type="PANTHER" id="PTHR38121:SF2">
    <property type="entry name" value="ACYLTRANSFERASE 3 DOMAIN-CONTAINING PROTEIN"/>
    <property type="match status" value="1"/>
</dbReference>
<dbReference type="InterPro" id="IPR008264">
    <property type="entry name" value="Beta_glucanase"/>
</dbReference>
<feature type="chain" id="PRO_5025459165" evidence="5">
    <location>
        <begin position="22"/>
        <end position="253"/>
    </location>
</feature>
<evidence type="ECO:0000256" key="5">
    <source>
        <dbReference type="SAM" id="SignalP"/>
    </source>
</evidence>
<name>A0A6B2JRY8_9RHOB</name>
<evidence type="ECO:0000259" key="6">
    <source>
        <dbReference type="PROSITE" id="PS51762"/>
    </source>
</evidence>
<keyword evidence="3" id="KW-0326">Glycosidase</keyword>
<gene>
    <name evidence="7" type="ORF">GZA08_10210</name>
</gene>
<organism evidence="7 8">
    <name type="scientific">Pseudoroseicyclus tamaricis</name>
    <dbReference type="NCBI Taxonomy" id="2705421"/>
    <lineage>
        <taxon>Bacteria</taxon>
        <taxon>Pseudomonadati</taxon>
        <taxon>Pseudomonadota</taxon>
        <taxon>Alphaproteobacteria</taxon>
        <taxon>Rhodobacterales</taxon>
        <taxon>Paracoccaceae</taxon>
        <taxon>Pseudoroseicyclus</taxon>
    </lineage>
</organism>
<dbReference type="EMBL" id="JAAGAB010000002">
    <property type="protein sequence ID" value="NDV01337.1"/>
    <property type="molecule type" value="Genomic_DNA"/>
</dbReference>
<evidence type="ECO:0000256" key="4">
    <source>
        <dbReference type="PIRSR" id="PIRSR608264-1"/>
    </source>
</evidence>
<dbReference type="Gene3D" id="2.60.120.200">
    <property type="match status" value="1"/>
</dbReference>
<dbReference type="GO" id="GO:0005975">
    <property type="term" value="P:carbohydrate metabolic process"/>
    <property type="evidence" value="ECO:0007669"/>
    <property type="project" value="InterPro"/>
</dbReference>
<reference evidence="7 8" key="1">
    <citation type="submission" date="2020-02" db="EMBL/GenBank/DDBJ databases">
        <title>Pseudoroseicyclus tamarix, sp. nov., isolated from offshore sediment of a Tamarix chinensis forest.</title>
        <authorList>
            <person name="Gai Y."/>
        </authorList>
    </citation>
    <scope>NUCLEOTIDE SEQUENCE [LARGE SCALE GENOMIC DNA]</scope>
    <source>
        <strain evidence="7 8">CLL3-39</strain>
    </source>
</reference>
<dbReference type="PROSITE" id="PS51762">
    <property type="entry name" value="GH16_2"/>
    <property type="match status" value="1"/>
</dbReference>
<dbReference type="InterPro" id="IPR000757">
    <property type="entry name" value="Beta-glucanase-like"/>
</dbReference>
<protein>
    <submittedName>
        <fullName evidence="7">Family 16 glycosylhydrolase</fullName>
    </submittedName>
</protein>
<keyword evidence="8" id="KW-1185">Reference proteome</keyword>
<evidence type="ECO:0000313" key="8">
    <source>
        <dbReference type="Proteomes" id="UP000474757"/>
    </source>
</evidence>
<dbReference type="Proteomes" id="UP000474757">
    <property type="component" value="Unassembled WGS sequence"/>
</dbReference>